<gene>
    <name evidence="1" type="ORF">TNCT_585621</name>
</gene>
<reference evidence="1" key="1">
    <citation type="submission" date="2020-07" db="EMBL/GenBank/DDBJ databases">
        <title>Multicomponent nature underlies the extraordinary mechanical properties of spider dragline silk.</title>
        <authorList>
            <person name="Kono N."/>
            <person name="Nakamura H."/>
            <person name="Mori M."/>
            <person name="Yoshida Y."/>
            <person name="Ohtoshi R."/>
            <person name="Malay A.D."/>
            <person name="Moran D.A.P."/>
            <person name="Tomita M."/>
            <person name="Numata K."/>
            <person name="Arakawa K."/>
        </authorList>
    </citation>
    <scope>NUCLEOTIDE SEQUENCE</scope>
</reference>
<comment type="caution">
    <text evidence="1">The sequence shown here is derived from an EMBL/GenBank/DDBJ whole genome shotgun (WGS) entry which is preliminary data.</text>
</comment>
<evidence type="ECO:0000313" key="1">
    <source>
        <dbReference type="EMBL" id="GFR01296.1"/>
    </source>
</evidence>
<dbReference type="AlphaFoldDB" id="A0A8X6JCA9"/>
<sequence>MNISEVKTVQIRSFSRKVTLQNITTCAGLKIRRNNCIVQAFEVDIFLTSSYKDSICVRIDEKWLKPNKAPVEDNLTWTFSVVDVHGDCKYSQSFIVTNSAFYGYSMLIPNIFNSSVLLEQSDVLLPEDELTLKIALTCPFYRGPLTRKANTTNTQLFRSADPTGTSIKSHLNCLESAVHTYSKSIGMHFNDKKTELY</sequence>
<evidence type="ECO:0000313" key="2">
    <source>
        <dbReference type="Proteomes" id="UP000887116"/>
    </source>
</evidence>
<protein>
    <submittedName>
        <fullName evidence="1">Uncharacterized protein</fullName>
    </submittedName>
</protein>
<accession>A0A8X6JCA9</accession>
<dbReference type="Proteomes" id="UP000887116">
    <property type="component" value="Unassembled WGS sequence"/>
</dbReference>
<proteinExistence type="predicted"/>
<organism evidence="1 2">
    <name type="scientific">Trichonephila clavata</name>
    <name type="common">Joro spider</name>
    <name type="synonym">Nephila clavata</name>
    <dbReference type="NCBI Taxonomy" id="2740835"/>
    <lineage>
        <taxon>Eukaryota</taxon>
        <taxon>Metazoa</taxon>
        <taxon>Ecdysozoa</taxon>
        <taxon>Arthropoda</taxon>
        <taxon>Chelicerata</taxon>
        <taxon>Arachnida</taxon>
        <taxon>Araneae</taxon>
        <taxon>Araneomorphae</taxon>
        <taxon>Entelegynae</taxon>
        <taxon>Araneoidea</taxon>
        <taxon>Nephilidae</taxon>
        <taxon>Trichonephila</taxon>
    </lineage>
</organism>
<dbReference type="EMBL" id="BMAO01025229">
    <property type="protein sequence ID" value="GFR01296.1"/>
    <property type="molecule type" value="Genomic_DNA"/>
</dbReference>
<keyword evidence="2" id="KW-1185">Reference proteome</keyword>
<name>A0A8X6JCA9_TRICU</name>